<name>E9HVL6_DAPPU</name>
<protein>
    <submittedName>
        <fullName evidence="1">Uncharacterized protein</fullName>
    </submittedName>
</protein>
<dbReference type="AlphaFoldDB" id="E9HVL6"/>
<dbReference type="Proteomes" id="UP000000305">
    <property type="component" value="Unassembled WGS sequence"/>
</dbReference>
<reference evidence="1 2" key="1">
    <citation type="journal article" date="2011" name="Science">
        <title>The ecoresponsive genome of Daphnia pulex.</title>
        <authorList>
            <person name="Colbourne J.K."/>
            <person name="Pfrender M.E."/>
            <person name="Gilbert D."/>
            <person name="Thomas W.K."/>
            <person name="Tucker A."/>
            <person name="Oakley T.H."/>
            <person name="Tokishita S."/>
            <person name="Aerts A."/>
            <person name="Arnold G.J."/>
            <person name="Basu M.K."/>
            <person name="Bauer D.J."/>
            <person name="Caceres C.E."/>
            <person name="Carmel L."/>
            <person name="Casola C."/>
            <person name="Choi J.H."/>
            <person name="Detter J.C."/>
            <person name="Dong Q."/>
            <person name="Dusheyko S."/>
            <person name="Eads B.D."/>
            <person name="Frohlich T."/>
            <person name="Geiler-Samerotte K.A."/>
            <person name="Gerlach D."/>
            <person name="Hatcher P."/>
            <person name="Jogdeo S."/>
            <person name="Krijgsveld J."/>
            <person name="Kriventseva E.V."/>
            <person name="Kultz D."/>
            <person name="Laforsch C."/>
            <person name="Lindquist E."/>
            <person name="Lopez J."/>
            <person name="Manak J.R."/>
            <person name="Muller J."/>
            <person name="Pangilinan J."/>
            <person name="Patwardhan R.P."/>
            <person name="Pitluck S."/>
            <person name="Pritham E.J."/>
            <person name="Rechtsteiner A."/>
            <person name="Rho M."/>
            <person name="Rogozin I.B."/>
            <person name="Sakarya O."/>
            <person name="Salamov A."/>
            <person name="Schaack S."/>
            <person name="Shapiro H."/>
            <person name="Shiga Y."/>
            <person name="Skalitzky C."/>
            <person name="Smith Z."/>
            <person name="Souvorov A."/>
            <person name="Sung W."/>
            <person name="Tang Z."/>
            <person name="Tsuchiya D."/>
            <person name="Tu H."/>
            <person name="Vos H."/>
            <person name="Wang M."/>
            <person name="Wolf Y.I."/>
            <person name="Yamagata H."/>
            <person name="Yamada T."/>
            <person name="Ye Y."/>
            <person name="Shaw J.R."/>
            <person name="Andrews J."/>
            <person name="Crease T.J."/>
            <person name="Tang H."/>
            <person name="Lucas S.M."/>
            <person name="Robertson H.M."/>
            <person name="Bork P."/>
            <person name="Koonin E.V."/>
            <person name="Zdobnov E.M."/>
            <person name="Grigoriev I.V."/>
            <person name="Lynch M."/>
            <person name="Boore J.L."/>
        </authorList>
    </citation>
    <scope>NUCLEOTIDE SEQUENCE [LARGE SCALE GENOMIC DNA]</scope>
</reference>
<dbReference type="InParanoid" id="E9HVL6"/>
<keyword evidence="2" id="KW-1185">Reference proteome</keyword>
<gene>
    <name evidence="1" type="ORF">DAPPUDRAFT_334469</name>
</gene>
<evidence type="ECO:0000313" key="1">
    <source>
        <dbReference type="EMBL" id="EFX64224.1"/>
    </source>
</evidence>
<dbReference type="HOGENOM" id="CLU_1429352_0_0_1"/>
<dbReference type="EMBL" id="GL732861">
    <property type="protein sequence ID" value="EFX64224.1"/>
    <property type="molecule type" value="Genomic_DNA"/>
</dbReference>
<evidence type="ECO:0000313" key="2">
    <source>
        <dbReference type="Proteomes" id="UP000000305"/>
    </source>
</evidence>
<proteinExistence type="predicted"/>
<organism evidence="1 2">
    <name type="scientific">Daphnia pulex</name>
    <name type="common">Water flea</name>
    <dbReference type="NCBI Taxonomy" id="6669"/>
    <lineage>
        <taxon>Eukaryota</taxon>
        <taxon>Metazoa</taxon>
        <taxon>Ecdysozoa</taxon>
        <taxon>Arthropoda</taxon>
        <taxon>Crustacea</taxon>
        <taxon>Branchiopoda</taxon>
        <taxon>Diplostraca</taxon>
        <taxon>Cladocera</taxon>
        <taxon>Anomopoda</taxon>
        <taxon>Daphniidae</taxon>
        <taxon>Daphnia</taxon>
    </lineage>
</organism>
<sequence>MAAIDPNYMDDDIVITTLAAIATDTIEPKSMLRVIVNSERYTAVIMKDGRVLEVKGPRPSKTYDTPILWAESLHAPLEQVIVSGSTEAPNNEVVNDLVNEVKVNEKPNATKGKKAKKTVKPQKKKNHMYAMYPKAMTRHKHVHAMIVEAEVPNTPQIIDHYNELVAYLRTQSGAIWTNTPMASVRYSTGI</sequence>
<accession>E9HVL6</accession>
<dbReference type="KEGG" id="dpx:DAPPUDRAFT_334469"/>